<reference evidence="1" key="3">
    <citation type="submission" date="2024-05" db="EMBL/GenBank/DDBJ databases">
        <title>Description of novel Chryseobacterium sp. strain C-2.</title>
        <authorList>
            <person name="Saticioglu I.B."/>
        </authorList>
    </citation>
    <scope>NUCLEOTIDE SEQUENCE</scope>
    <source>
        <strain evidence="1">C-2</strain>
    </source>
</reference>
<evidence type="ECO:0000313" key="2">
    <source>
        <dbReference type="EMBL" id="MCC9036507.1"/>
    </source>
</evidence>
<dbReference type="RefSeq" id="WP_191179915.1">
    <property type="nucleotide sequence ID" value="NZ_JACXXP010000015.1"/>
</dbReference>
<sequence>MAILKKANNINIQVANNYTSLSKVSYEESEEVIIEATKENLELSSQKRTILQGFGKDGTRGDDGCKEGVIQVSSQLIGKARRDPGFKTDGTKAEDMYFADRPTSSASIQNDPVFKFNDATLEAYLDQLMKSLSIGSMETVALEMSSRFKQGTGGTYKSTILNNEISNNPAFVKYNSSFTNQFKTELKKVHYDVTKINVITMDLLNFSSFLDKATGLGITIHQVWSVKAEIIDYSYNKCTKMWSGKLKYTFYDHFGLDWDDIVKHGEDIMPQYHTGDYFKAWYILQHYRSARPFITEMEREVFLGGNSDRD</sequence>
<dbReference type="Proteomes" id="UP000603715">
    <property type="component" value="Unassembled WGS sequence"/>
</dbReference>
<dbReference type="InterPro" id="IPR017483">
    <property type="entry name" value="CHP03034"/>
</dbReference>
<organism evidence="2 4">
    <name type="scientific">Chryseobacterium muglaense</name>
    <dbReference type="NCBI Taxonomy" id="2893752"/>
    <lineage>
        <taxon>Bacteria</taxon>
        <taxon>Pseudomonadati</taxon>
        <taxon>Bacteroidota</taxon>
        <taxon>Flavobacteriia</taxon>
        <taxon>Flavobacteriales</taxon>
        <taxon>Weeksellaceae</taxon>
        <taxon>Chryseobacterium group</taxon>
        <taxon>Chryseobacterium</taxon>
    </lineage>
</organism>
<dbReference type="Pfam" id="PF11692">
    <property type="entry name" value="DUF3289"/>
    <property type="match status" value="1"/>
</dbReference>
<dbReference type="AlphaFoldDB" id="A0A9Q3UY34"/>
<evidence type="ECO:0000313" key="1">
    <source>
        <dbReference type="EMBL" id="MBD3905419.1"/>
    </source>
</evidence>
<keyword evidence="3" id="KW-1185">Reference proteome</keyword>
<proteinExistence type="predicted"/>
<evidence type="ECO:0000313" key="4">
    <source>
        <dbReference type="Proteomes" id="UP001107960"/>
    </source>
</evidence>
<comment type="caution">
    <text evidence="2">The sequence shown here is derived from an EMBL/GenBank/DDBJ whole genome shotgun (WGS) entry which is preliminary data.</text>
</comment>
<protein>
    <submittedName>
        <fullName evidence="2">DUF3289 family protein</fullName>
    </submittedName>
</protein>
<dbReference type="EMBL" id="JAJJML010000001">
    <property type="protein sequence ID" value="MCC9036507.1"/>
    <property type="molecule type" value="Genomic_DNA"/>
</dbReference>
<reference evidence="2" key="1">
    <citation type="submission" date="2021-11" db="EMBL/GenBank/DDBJ databases">
        <title>Description of novel Chryseobacterium species.</title>
        <authorList>
            <person name="Saticioglu I.B."/>
            <person name="Ay H."/>
            <person name="Altun S."/>
            <person name="Duman M."/>
        </authorList>
    </citation>
    <scope>NUCLEOTIDE SEQUENCE</scope>
    <source>
        <strain evidence="2">C-39</strain>
    </source>
</reference>
<reference evidence="3" key="2">
    <citation type="submission" date="2023-07" db="EMBL/GenBank/DDBJ databases">
        <title>Description of novel Chryseobacterium sp. strain C-2.</title>
        <authorList>
            <person name="Saticioglu I.B."/>
        </authorList>
    </citation>
    <scope>NUCLEOTIDE SEQUENCE [LARGE SCALE GENOMIC DNA]</scope>
    <source>
        <strain evidence="3">C-2</strain>
    </source>
</reference>
<dbReference type="EMBL" id="JACXXP010000015">
    <property type="protein sequence ID" value="MBD3905419.1"/>
    <property type="molecule type" value="Genomic_DNA"/>
</dbReference>
<gene>
    <name evidence="1" type="ORF">IEW27_12580</name>
    <name evidence="2" type="ORF">LNP80_20040</name>
</gene>
<accession>A0A9Q3UY34</accession>
<evidence type="ECO:0000313" key="3">
    <source>
        <dbReference type="Proteomes" id="UP000603715"/>
    </source>
</evidence>
<name>A0A9Q3UY34_9FLAO</name>
<dbReference type="Proteomes" id="UP001107960">
    <property type="component" value="Unassembled WGS sequence"/>
</dbReference>